<reference evidence="1" key="2">
    <citation type="submission" date="2020-09" db="EMBL/GenBank/DDBJ databases">
        <authorList>
            <person name="Sun Q."/>
            <person name="Zhou Y."/>
        </authorList>
    </citation>
    <scope>NUCLEOTIDE SEQUENCE</scope>
    <source>
        <strain evidence="1">CGMCC 4.7312</strain>
    </source>
</reference>
<dbReference type="Proteomes" id="UP000608890">
    <property type="component" value="Unassembled WGS sequence"/>
</dbReference>
<dbReference type="AlphaFoldDB" id="A0A917TMH2"/>
<evidence type="ECO:0000313" key="1">
    <source>
        <dbReference type="EMBL" id="GGM27533.1"/>
    </source>
</evidence>
<name>A0A917TMH2_9ACTN</name>
<organism evidence="1 2">
    <name type="scientific">Micromonospora sonchi</name>
    <dbReference type="NCBI Taxonomy" id="1763543"/>
    <lineage>
        <taxon>Bacteria</taxon>
        <taxon>Bacillati</taxon>
        <taxon>Actinomycetota</taxon>
        <taxon>Actinomycetes</taxon>
        <taxon>Micromonosporales</taxon>
        <taxon>Micromonosporaceae</taxon>
        <taxon>Micromonospora</taxon>
    </lineage>
</organism>
<evidence type="ECO:0000313" key="2">
    <source>
        <dbReference type="Proteomes" id="UP000608890"/>
    </source>
</evidence>
<reference evidence="1" key="1">
    <citation type="journal article" date="2014" name="Int. J. Syst. Evol. Microbiol.">
        <title>Complete genome sequence of Corynebacterium casei LMG S-19264T (=DSM 44701T), isolated from a smear-ripened cheese.</title>
        <authorList>
            <consortium name="US DOE Joint Genome Institute (JGI-PGF)"/>
            <person name="Walter F."/>
            <person name="Albersmeier A."/>
            <person name="Kalinowski J."/>
            <person name="Ruckert C."/>
        </authorList>
    </citation>
    <scope>NUCLEOTIDE SEQUENCE</scope>
    <source>
        <strain evidence="1">CGMCC 4.7312</strain>
    </source>
</reference>
<sequence length="228" mass="24741">MANPARILTQRDCTAMAALDTMPHLAQRVRNLLSHGRRITVATRLTHVDIPPEVTAGLTVDQDARDGGITETVREHSHHFGVLLRPGLTSGFGFGAFASDGYRTESEARKLFHAAESISSDPFARRENLTEVRISGGLPGDGPSTTDKLIVRRWNSAGVCKETVVVFDAGPSEGEYRAARWLYGNTLGPAHVGDRLEAWDRGKAADADVELWSARAAELMAEVAAEPR</sequence>
<comment type="caution">
    <text evidence="1">The sequence shown here is derived from an EMBL/GenBank/DDBJ whole genome shotgun (WGS) entry which is preliminary data.</text>
</comment>
<keyword evidence="2" id="KW-1185">Reference proteome</keyword>
<protein>
    <submittedName>
        <fullName evidence="1">Uncharacterized protein</fullName>
    </submittedName>
</protein>
<dbReference type="RefSeq" id="WP_189041084.1">
    <property type="nucleotide sequence ID" value="NZ_BMNB01000003.1"/>
</dbReference>
<gene>
    <name evidence="1" type="ORF">GCM10011608_10430</name>
</gene>
<proteinExistence type="predicted"/>
<dbReference type="EMBL" id="BMNB01000003">
    <property type="protein sequence ID" value="GGM27533.1"/>
    <property type="molecule type" value="Genomic_DNA"/>
</dbReference>
<accession>A0A917TMH2</accession>